<dbReference type="InterPro" id="IPR000600">
    <property type="entry name" value="ROK"/>
</dbReference>
<sequence length="297" mass="29265">MILVADIGGTKIAATRVAKDGTLAADVRQSPTPAGQGAPGVVEATCSLLASLQDREDIAVAISTAGVVDTANGTVLAATNSIPGWGGTRLATLLSGKLGLPTWVLGDGNAFGIGLALEFGAANLLALIAGTGVGGSLVLAGEPVLGSHHVGGHLGHIVAPEAVGMPCPCGRTGHLEAVASGHGILAWYHSRGGDPAVSTTRELTNRPADALAHAALVAGGTALGAAAGGLVNAIDPALVVVAGSVARAGEPWESALRTAYQETLIPSVSATRLEISAAGAETALRGAAHYAMRRMSA</sequence>
<dbReference type="PANTHER" id="PTHR18964:SF169">
    <property type="entry name" value="N-ACETYLMANNOSAMINE KINASE"/>
    <property type="match status" value="1"/>
</dbReference>
<dbReference type="Gene3D" id="3.30.420.40">
    <property type="match status" value="2"/>
</dbReference>
<organism evidence="2 3">
    <name type="scientific">Kribbella sindirgiensis</name>
    <dbReference type="NCBI Taxonomy" id="1124744"/>
    <lineage>
        <taxon>Bacteria</taxon>
        <taxon>Bacillati</taxon>
        <taxon>Actinomycetota</taxon>
        <taxon>Actinomycetes</taxon>
        <taxon>Propionibacteriales</taxon>
        <taxon>Kribbellaceae</taxon>
        <taxon>Kribbella</taxon>
    </lineage>
</organism>
<dbReference type="AlphaFoldDB" id="A0A4R0ILZ9"/>
<dbReference type="PANTHER" id="PTHR18964">
    <property type="entry name" value="ROK (REPRESSOR, ORF, KINASE) FAMILY"/>
    <property type="match status" value="1"/>
</dbReference>
<dbReference type="Pfam" id="PF00480">
    <property type="entry name" value="ROK"/>
    <property type="match status" value="1"/>
</dbReference>
<dbReference type="Proteomes" id="UP000292695">
    <property type="component" value="Unassembled WGS sequence"/>
</dbReference>
<name>A0A4R0ILZ9_9ACTN</name>
<comment type="similarity">
    <text evidence="1">Belongs to the ROK (NagC/XylR) family.</text>
</comment>
<keyword evidence="3" id="KW-1185">Reference proteome</keyword>
<proteinExistence type="inferred from homology"/>
<evidence type="ECO:0000313" key="3">
    <source>
        <dbReference type="Proteomes" id="UP000292695"/>
    </source>
</evidence>
<accession>A0A4R0ILZ9</accession>
<comment type="caution">
    <text evidence="2">The sequence shown here is derived from an EMBL/GenBank/DDBJ whole genome shotgun (WGS) entry which is preliminary data.</text>
</comment>
<dbReference type="InterPro" id="IPR043129">
    <property type="entry name" value="ATPase_NBD"/>
</dbReference>
<dbReference type="RefSeq" id="WP_131289959.1">
    <property type="nucleotide sequence ID" value="NZ_SJKA01000006.1"/>
</dbReference>
<reference evidence="2 3" key="1">
    <citation type="submission" date="2019-02" db="EMBL/GenBank/DDBJ databases">
        <title>Kribbella capetownensis sp. nov. and Kribbella speibonae sp. nov., isolated from soil.</title>
        <authorList>
            <person name="Curtis S.M."/>
            <person name="Norton I."/>
            <person name="Everest G.J."/>
            <person name="Meyers P.R."/>
        </authorList>
    </citation>
    <scope>NUCLEOTIDE SEQUENCE [LARGE SCALE GENOMIC DNA]</scope>
    <source>
        <strain evidence="2 3">DSM 27082</strain>
    </source>
</reference>
<gene>
    <name evidence="2" type="ORF">E0H50_18605</name>
</gene>
<dbReference type="OrthoDB" id="3189808at2"/>
<dbReference type="EMBL" id="SJKA01000006">
    <property type="protein sequence ID" value="TCC32228.1"/>
    <property type="molecule type" value="Genomic_DNA"/>
</dbReference>
<protein>
    <submittedName>
        <fullName evidence="2">ROK family protein</fullName>
    </submittedName>
</protein>
<evidence type="ECO:0000256" key="1">
    <source>
        <dbReference type="ARBA" id="ARBA00006479"/>
    </source>
</evidence>
<evidence type="ECO:0000313" key="2">
    <source>
        <dbReference type="EMBL" id="TCC32228.1"/>
    </source>
</evidence>
<dbReference type="SUPFAM" id="SSF53067">
    <property type="entry name" value="Actin-like ATPase domain"/>
    <property type="match status" value="1"/>
</dbReference>